<protein>
    <submittedName>
        <fullName evidence="1">Uncharacterized protein</fullName>
    </submittedName>
</protein>
<evidence type="ECO:0000313" key="1">
    <source>
        <dbReference type="EMBL" id="AKG36068.1"/>
    </source>
</evidence>
<organism evidence="1 2">
    <name type="scientific">Paenibacillus durus ATCC 35681</name>
    <dbReference type="NCBI Taxonomy" id="1333534"/>
    <lineage>
        <taxon>Bacteria</taxon>
        <taxon>Bacillati</taxon>
        <taxon>Bacillota</taxon>
        <taxon>Bacilli</taxon>
        <taxon>Bacillales</taxon>
        <taxon>Paenibacillaceae</taxon>
        <taxon>Paenibacillus</taxon>
    </lineage>
</organism>
<dbReference type="PATRIC" id="fig|1333534.5.peg.3779"/>
<sequence>MYTITGRKFEINGWSNDVGTHMMSPPIMETTPKYANDSDDAVKAALDMLRDMKGSGMDVVEVYNDSSNADDMHYIMFFGVEHDYGPFKDFGVEVGIYDFELFKALLRTEPDLYREFIMDGDRELSEDQWIERYMTTIEGEDGGQEDATGLSVVIRKGALSEIRVERYNRCDWEYYSLR</sequence>
<accession>A0A0F7FBC3</accession>
<dbReference type="AlphaFoldDB" id="A0A0F7FBC3"/>
<evidence type="ECO:0000313" key="2">
    <source>
        <dbReference type="Proteomes" id="UP000034189"/>
    </source>
</evidence>
<reference evidence="1 2" key="1">
    <citation type="submission" date="2015-03" db="EMBL/GenBank/DDBJ databases">
        <authorList>
            <person name="Abdul Halim M."/>
        </authorList>
    </citation>
    <scope>NUCLEOTIDE SEQUENCE [LARGE SCALE GENOMIC DNA]</scope>
    <source>
        <strain evidence="1 2">ATCC 35681</strain>
    </source>
</reference>
<dbReference type="Proteomes" id="UP000034189">
    <property type="component" value="Chromosome"/>
</dbReference>
<reference evidence="1 2" key="2">
    <citation type="journal article" date="2016" name="Genome Announc.">
        <title>Genome Sequence of a Gram-Positive Diazotroph, Paenibacillus durus Type Strain ATCC 35681.</title>
        <authorList>
            <person name="Halim M.A."/>
            <person name="Rahman A.Y."/>
            <person name="Sim K.S."/>
            <person name="Yam H.C."/>
            <person name="Rahim A.A."/>
            <person name="Ghazali A.H."/>
            <person name="Najimudin N."/>
        </authorList>
    </citation>
    <scope>NUCLEOTIDE SEQUENCE [LARGE SCALE GENOMIC DNA]</scope>
    <source>
        <strain evidence="1 2">ATCC 35681</strain>
    </source>
</reference>
<dbReference type="EMBL" id="CP011114">
    <property type="protein sequence ID" value="AKG36068.1"/>
    <property type="molecule type" value="Genomic_DNA"/>
</dbReference>
<dbReference type="HOGENOM" id="CLU_1509165_0_0_9"/>
<gene>
    <name evidence="1" type="ORF">VK70_17140</name>
</gene>
<dbReference type="RefSeq" id="WP_025694581.1">
    <property type="nucleotide sequence ID" value="NZ_ASQQ01000145.1"/>
</dbReference>
<name>A0A0F7FBC3_PAEDU</name>
<proteinExistence type="predicted"/>